<dbReference type="GO" id="GO:0003899">
    <property type="term" value="F:DNA-directed RNA polymerase activity"/>
    <property type="evidence" value="ECO:0007669"/>
    <property type="project" value="InterPro"/>
</dbReference>
<sequence>MANAPERSSAFILDDDEEKIEYQADTKVSNAGTFTFNKEDHTVANLLRMQLLRDPAVKFAGYMHPHPLIHKINLKVQTSTSQVAPAETLSAAIEDLSNETDHLITQVTDAIEKWKRENDTMGMLGE</sequence>
<keyword evidence="3" id="KW-0804">Transcription</keyword>
<evidence type="ECO:0000256" key="5">
    <source>
        <dbReference type="ARBA" id="ARBA00025751"/>
    </source>
</evidence>
<dbReference type="GO" id="GO:0006366">
    <property type="term" value="P:transcription by RNA polymerase II"/>
    <property type="evidence" value="ECO:0007669"/>
    <property type="project" value="InterPro"/>
</dbReference>
<evidence type="ECO:0000256" key="4">
    <source>
        <dbReference type="ARBA" id="ARBA00023242"/>
    </source>
</evidence>
<keyword evidence="9" id="KW-1185">Reference proteome</keyword>
<organism evidence="8 9">
    <name type="scientific">Skeletonema marinoi</name>
    <dbReference type="NCBI Taxonomy" id="267567"/>
    <lineage>
        <taxon>Eukaryota</taxon>
        <taxon>Sar</taxon>
        <taxon>Stramenopiles</taxon>
        <taxon>Ochrophyta</taxon>
        <taxon>Bacillariophyta</taxon>
        <taxon>Coscinodiscophyceae</taxon>
        <taxon>Thalassiosirophycidae</taxon>
        <taxon>Thalassiosirales</taxon>
        <taxon>Skeletonemataceae</taxon>
        <taxon>Skeletonema</taxon>
        <taxon>Skeletonema marinoi-dohrnii complex</taxon>
    </lineage>
</organism>
<name>A0AAD8YB41_9STRA</name>
<proteinExistence type="inferred from homology"/>
<keyword evidence="4" id="KW-0539">Nucleus</keyword>
<dbReference type="PROSITE" id="PS01154">
    <property type="entry name" value="RNA_POL_L_13KD"/>
    <property type="match status" value="1"/>
</dbReference>
<accession>A0AAD8YB41</accession>
<comment type="similarity">
    <text evidence="5">Belongs to the archaeal Rpo11/eukaryotic RPB11/RPC19 RNA polymerase subunit family.</text>
</comment>
<dbReference type="Pfam" id="PF13656">
    <property type="entry name" value="RNA_pol_L_2"/>
    <property type="match status" value="1"/>
</dbReference>
<evidence type="ECO:0000256" key="2">
    <source>
        <dbReference type="ARBA" id="ARBA00022478"/>
    </source>
</evidence>
<dbReference type="InterPro" id="IPR037685">
    <property type="entry name" value="RBP11"/>
</dbReference>
<dbReference type="InterPro" id="IPR009025">
    <property type="entry name" value="RBP11-like_dimer"/>
</dbReference>
<gene>
    <name evidence="8" type="ORF">QTG54_007053</name>
    <name evidence="7" type="ORF">QTG54_013227</name>
</gene>
<feature type="domain" description="DNA-directed RNA polymerase RBP11-like dimerisation" evidence="6">
    <location>
        <begin position="33"/>
        <end position="105"/>
    </location>
</feature>
<reference evidence="8" key="1">
    <citation type="submission" date="2023-06" db="EMBL/GenBank/DDBJ databases">
        <title>Survivors Of The Sea: Transcriptome response of Skeletonema marinoi to long-term dormancy.</title>
        <authorList>
            <person name="Pinder M.I.M."/>
            <person name="Kourtchenko O."/>
            <person name="Robertson E.K."/>
            <person name="Larsson T."/>
            <person name="Maumus F."/>
            <person name="Osuna-Cruz C.M."/>
            <person name="Vancaester E."/>
            <person name="Stenow R."/>
            <person name="Vandepoele K."/>
            <person name="Ploug H."/>
            <person name="Bruchert V."/>
            <person name="Godhe A."/>
            <person name="Topel M."/>
        </authorList>
    </citation>
    <scope>NUCLEOTIDE SEQUENCE</scope>
    <source>
        <strain evidence="8">R05AC</strain>
    </source>
</reference>
<dbReference type="SUPFAM" id="SSF55257">
    <property type="entry name" value="RBP11-like subunits of RNA polymerase"/>
    <property type="match status" value="1"/>
</dbReference>
<dbReference type="InterPro" id="IPR008193">
    <property type="entry name" value="RNA_pol_Rpb11_13-16kDa_CS"/>
</dbReference>
<dbReference type="HAMAP" id="MF_00261">
    <property type="entry name" value="RNApol_arch_Rpo11"/>
    <property type="match status" value="1"/>
</dbReference>
<dbReference type="PANTHER" id="PTHR13946">
    <property type="entry name" value="DNA-DIRECTED RNA POLYMERASE I,II,III"/>
    <property type="match status" value="1"/>
</dbReference>
<protein>
    <submittedName>
        <fullName evidence="8">DNA-directed RNA polymerase II subunit RPB11</fullName>
    </submittedName>
</protein>
<dbReference type="GO" id="GO:0005665">
    <property type="term" value="C:RNA polymerase II, core complex"/>
    <property type="evidence" value="ECO:0007669"/>
    <property type="project" value="InterPro"/>
</dbReference>
<dbReference type="EMBL" id="JATAAI010000011">
    <property type="protein sequence ID" value="KAK1742488.1"/>
    <property type="molecule type" value="Genomic_DNA"/>
</dbReference>
<dbReference type="GO" id="GO:0046983">
    <property type="term" value="F:protein dimerization activity"/>
    <property type="evidence" value="ECO:0007669"/>
    <property type="project" value="InterPro"/>
</dbReference>
<evidence type="ECO:0000259" key="6">
    <source>
        <dbReference type="Pfam" id="PF13656"/>
    </source>
</evidence>
<evidence type="ECO:0000256" key="1">
    <source>
        <dbReference type="ARBA" id="ARBA00004123"/>
    </source>
</evidence>
<dbReference type="PANTHER" id="PTHR13946:SF16">
    <property type="entry name" value="DNA-DIRECTED RNA POLYMERASE II SUBUNIT RPB11"/>
    <property type="match status" value="1"/>
</dbReference>
<dbReference type="Gene3D" id="3.30.1360.10">
    <property type="entry name" value="RNA polymerase, RBP11-like subunit"/>
    <property type="match status" value="1"/>
</dbReference>
<dbReference type="EMBL" id="JATAAI010000030">
    <property type="protein sequence ID" value="KAK1736091.1"/>
    <property type="molecule type" value="Genomic_DNA"/>
</dbReference>
<dbReference type="InterPro" id="IPR036603">
    <property type="entry name" value="RBP11-like"/>
</dbReference>
<dbReference type="AlphaFoldDB" id="A0AAD8YB41"/>
<dbReference type="GO" id="GO:0003677">
    <property type="term" value="F:DNA binding"/>
    <property type="evidence" value="ECO:0007669"/>
    <property type="project" value="InterPro"/>
</dbReference>
<keyword evidence="2 8" id="KW-0240">DNA-directed RNA polymerase</keyword>
<dbReference type="InterPro" id="IPR022905">
    <property type="entry name" value="Rpo11-like"/>
</dbReference>
<dbReference type="Proteomes" id="UP001224775">
    <property type="component" value="Unassembled WGS sequence"/>
</dbReference>
<evidence type="ECO:0000313" key="8">
    <source>
        <dbReference type="EMBL" id="KAK1742488.1"/>
    </source>
</evidence>
<evidence type="ECO:0000256" key="3">
    <source>
        <dbReference type="ARBA" id="ARBA00023163"/>
    </source>
</evidence>
<evidence type="ECO:0000313" key="7">
    <source>
        <dbReference type="EMBL" id="KAK1736091.1"/>
    </source>
</evidence>
<comment type="caution">
    <text evidence="8">The sequence shown here is derived from an EMBL/GenBank/DDBJ whole genome shotgun (WGS) entry which is preliminary data.</text>
</comment>
<evidence type="ECO:0000313" key="9">
    <source>
        <dbReference type="Proteomes" id="UP001224775"/>
    </source>
</evidence>
<dbReference type="CDD" id="cd06926">
    <property type="entry name" value="RNAP_II_RPB11"/>
    <property type="match status" value="1"/>
</dbReference>
<comment type="subcellular location">
    <subcellularLocation>
        <location evidence="1">Nucleus</location>
    </subcellularLocation>
</comment>